<gene>
    <name evidence="2" type="ORF">HB662_22150</name>
</gene>
<keyword evidence="1" id="KW-0175">Coiled coil</keyword>
<feature type="coiled-coil region" evidence="1">
    <location>
        <begin position="67"/>
        <end position="94"/>
    </location>
</feature>
<dbReference type="EMBL" id="JAAVTX010000006">
    <property type="protein sequence ID" value="NKE47497.1"/>
    <property type="molecule type" value="Genomic_DNA"/>
</dbReference>
<accession>A0ABX1F5D1</accession>
<name>A0ABX1F5D1_9PROT</name>
<evidence type="ECO:0000313" key="3">
    <source>
        <dbReference type="Proteomes" id="UP000765160"/>
    </source>
</evidence>
<dbReference type="Proteomes" id="UP000765160">
    <property type="component" value="Unassembled WGS sequence"/>
</dbReference>
<organism evidence="2 3">
    <name type="scientific">Falsiroseomonas frigidaquae</name>
    <dbReference type="NCBI Taxonomy" id="487318"/>
    <lineage>
        <taxon>Bacteria</taxon>
        <taxon>Pseudomonadati</taxon>
        <taxon>Pseudomonadota</taxon>
        <taxon>Alphaproteobacteria</taxon>
        <taxon>Acetobacterales</taxon>
        <taxon>Roseomonadaceae</taxon>
        <taxon>Falsiroseomonas</taxon>
    </lineage>
</organism>
<reference evidence="2 3" key="1">
    <citation type="submission" date="2020-03" db="EMBL/GenBank/DDBJ databases">
        <title>Roseomonas selenitidurans sp. nov. isolated from soil.</title>
        <authorList>
            <person name="Liu H."/>
        </authorList>
    </citation>
    <scope>NUCLEOTIDE SEQUENCE [LARGE SCALE GENOMIC DNA]</scope>
    <source>
        <strain evidence="2 3">JCM 15073</strain>
    </source>
</reference>
<protein>
    <recommendedName>
        <fullName evidence="4">Flagellar basal-body protein FlbY</fullName>
    </recommendedName>
</protein>
<evidence type="ECO:0008006" key="4">
    <source>
        <dbReference type="Google" id="ProtNLM"/>
    </source>
</evidence>
<keyword evidence="3" id="KW-1185">Reference proteome</keyword>
<comment type="caution">
    <text evidence="2">The sequence shown here is derived from an EMBL/GenBank/DDBJ whole genome shotgun (WGS) entry which is preliminary data.</text>
</comment>
<sequence>MMQPLIIAAQRLTEALRAENEALARLDLNGAAALALPKQQASDAFAAAYAAASRTQSKAEGADRLRAEELAGRLRDLGAENRRLLERAIDLQSRVIETIAGATRPAGPGTYGDRGLNRDGRHLPLSLSARA</sequence>
<evidence type="ECO:0000313" key="2">
    <source>
        <dbReference type="EMBL" id="NKE47497.1"/>
    </source>
</evidence>
<evidence type="ECO:0000256" key="1">
    <source>
        <dbReference type="SAM" id="Coils"/>
    </source>
</evidence>
<proteinExistence type="predicted"/>
<dbReference type="RefSeq" id="WP_168052863.1">
    <property type="nucleotide sequence ID" value="NZ_JAATJR010000006.1"/>
</dbReference>